<dbReference type="STRING" id="879819.A0A0J0XDF6"/>
<evidence type="ECO:0000259" key="1">
    <source>
        <dbReference type="SMART" id="SM00829"/>
    </source>
</evidence>
<proteinExistence type="predicted"/>
<accession>A0A0J0XDF6</accession>
<evidence type="ECO:0000313" key="3">
    <source>
        <dbReference type="Proteomes" id="UP000053611"/>
    </source>
</evidence>
<dbReference type="GeneID" id="28986204"/>
<dbReference type="Gene3D" id="3.40.50.720">
    <property type="entry name" value="NAD(P)-binding Rossmann-like Domain"/>
    <property type="match status" value="1"/>
</dbReference>
<dbReference type="PANTHER" id="PTHR11695">
    <property type="entry name" value="ALCOHOL DEHYDROGENASE RELATED"/>
    <property type="match status" value="1"/>
</dbReference>
<dbReference type="SUPFAM" id="SSF51735">
    <property type="entry name" value="NAD(P)-binding Rossmann-fold domains"/>
    <property type="match status" value="1"/>
</dbReference>
<dbReference type="SUPFAM" id="SSF50129">
    <property type="entry name" value="GroES-like"/>
    <property type="match status" value="1"/>
</dbReference>
<dbReference type="InterPro" id="IPR013154">
    <property type="entry name" value="ADH-like_N"/>
</dbReference>
<dbReference type="CDD" id="cd08267">
    <property type="entry name" value="MDR1"/>
    <property type="match status" value="1"/>
</dbReference>
<reference evidence="2 3" key="1">
    <citation type="submission" date="2015-03" db="EMBL/GenBank/DDBJ databases">
        <title>Genomics and transcriptomics of the oil-accumulating basidiomycete yeast T. oleaginosus allow insights into substrate utilization and the diverse evolutionary trajectories of mating systems in fungi.</title>
        <authorList>
            <consortium name="DOE Joint Genome Institute"/>
            <person name="Kourist R."/>
            <person name="Kracht O."/>
            <person name="Bracharz F."/>
            <person name="Lipzen A."/>
            <person name="Nolan M."/>
            <person name="Ohm R."/>
            <person name="Grigoriev I."/>
            <person name="Sun S."/>
            <person name="Heitman J."/>
            <person name="Bruck T."/>
            <person name="Nowrousian M."/>
        </authorList>
    </citation>
    <scope>NUCLEOTIDE SEQUENCE [LARGE SCALE GENOMIC DNA]</scope>
    <source>
        <strain evidence="2 3">IBC0246</strain>
    </source>
</reference>
<gene>
    <name evidence="2" type="ORF">CC85DRAFT_305358</name>
</gene>
<evidence type="ECO:0000313" key="2">
    <source>
        <dbReference type="EMBL" id="KLT39125.1"/>
    </source>
</evidence>
<dbReference type="InterPro" id="IPR036291">
    <property type="entry name" value="NAD(P)-bd_dom_sf"/>
</dbReference>
<keyword evidence="3" id="KW-1185">Reference proteome</keyword>
<dbReference type="Gene3D" id="3.90.180.10">
    <property type="entry name" value="Medium-chain alcohol dehydrogenases, catalytic domain"/>
    <property type="match status" value="1"/>
</dbReference>
<protein>
    <submittedName>
        <fullName evidence="2">NAD(P)-binding protein</fullName>
    </submittedName>
</protein>
<sequence>MTVIKDNTVWEYTRAGRLSGTISQAHRAIPEPGPGELVIKVRAAALNPVDEQLYVAVAPHASILTDSAQAPPTFLNLTGCTPPTPTTPLVPGIDFAGVVHASKSAAYAVGDQVYGQRFSPAGHGFLAEYVTVHASAPFVKKPKELSWAEAAAVPLVYTTVYDALVEWGRLPFLTGGGRGLSVLVLGGSSGTGHVAVQLAKKMGCNVVATCSGKNAQMVKDLGADDIIDYTTQHVPQAALMSQYAPYAVVLDCVGGTALLPHLDHLLLNSAEHPQLGIYVTIVGDKTSRDAMGGAATNLYTPAQVVRTALGRLNDYLPRWTRTWTGRRYACIMLDPTKEKLETYDKFLTAGGKVMVDGVWGFDEAREAYKRLESARAKGKVVVEVSKE</sequence>
<organism evidence="2 3">
    <name type="scientific">Cutaneotrichosporon oleaginosum</name>
    <dbReference type="NCBI Taxonomy" id="879819"/>
    <lineage>
        <taxon>Eukaryota</taxon>
        <taxon>Fungi</taxon>
        <taxon>Dikarya</taxon>
        <taxon>Basidiomycota</taxon>
        <taxon>Agaricomycotina</taxon>
        <taxon>Tremellomycetes</taxon>
        <taxon>Trichosporonales</taxon>
        <taxon>Trichosporonaceae</taxon>
        <taxon>Cutaneotrichosporon</taxon>
    </lineage>
</organism>
<dbReference type="EMBL" id="KQ087270">
    <property type="protein sequence ID" value="KLT39125.1"/>
    <property type="molecule type" value="Genomic_DNA"/>
</dbReference>
<dbReference type="PANTHER" id="PTHR11695:SF294">
    <property type="entry name" value="RETICULON-4-INTERACTING PROTEIN 1, MITOCHONDRIAL"/>
    <property type="match status" value="1"/>
</dbReference>
<name>A0A0J0XDF6_9TREE</name>
<dbReference type="InterPro" id="IPR020843">
    <property type="entry name" value="ER"/>
</dbReference>
<dbReference type="Pfam" id="PF13602">
    <property type="entry name" value="ADH_zinc_N_2"/>
    <property type="match status" value="1"/>
</dbReference>
<dbReference type="Proteomes" id="UP000053611">
    <property type="component" value="Unassembled WGS sequence"/>
</dbReference>
<dbReference type="Pfam" id="PF08240">
    <property type="entry name" value="ADH_N"/>
    <property type="match status" value="1"/>
</dbReference>
<dbReference type="RefSeq" id="XP_018275616.1">
    <property type="nucleotide sequence ID" value="XM_018425601.1"/>
</dbReference>
<dbReference type="AlphaFoldDB" id="A0A0J0XDF6"/>
<dbReference type="InterPro" id="IPR050700">
    <property type="entry name" value="YIM1/Zinc_Alcohol_DH_Fams"/>
</dbReference>
<dbReference type="SMART" id="SM00829">
    <property type="entry name" value="PKS_ER"/>
    <property type="match status" value="1"/>
</dbReference>
<dbReference type="GO" id="GO:0016491">
    <property type="term" value="F:oxidoreductase activity"/>
    <property type="evidence" value="ECO:0007669"/>
    <property type="project" value="InterPro"/>
</dbReference>
<feature type="domain" description="Enoyl reductase (ER)" evidence="1">
    <location>
        <begin position="16"/>
        <end position="382"/>
    </location>
</feature>
<dbReference type="InterPro" id="IPR011032">
    <property type="entry name" value="GroES-like_sf"/>
</dbReference>
<dbReference type="OrthoDB" id="3509362at2759"/>